<evidence type="ECO:0000256" key="5">
    <source>
        <dbReference type="ARBA" id="ARBA00022723"/>
    </source>
</evidence>
<name>A0ABY4AR85_9BURK</name>
<dbReference type="PANTHER" id="PTHR34990:SF1">
    <property type="entry name" value="UDP-2,3-DIACYLGLUCOSAMINE HYDROLASE"/>
    <property type="match status" value="1"/>
</dbReference>
<feature type="binding site" evidence="10">
    <location>
        <position position="204"/>
    </location>
    <ligand>
        <name>Mn(2+)</name>
        <dbReference type="ChEBI" id="CHEBI:29035"/>
        <label>2</label>
    </ligand>
</feature>
<dbReference type="Gene3D" id="3.60.21.10">
    <property type="match status" value="1"/>
</dbReference>
<keyword evidence="13" id="KW-1185">Reference proteome</keyword>
<evidence type="ECO:0000256" key="1">
    <source>
        <dbReference type="ARBA" id="ARBA00022475"/>
    </source>
</evidence>
<keyword evidence="5 10" id="KW-0479">Metal-binding</keyword>
<feature type="binding site" evidence="10">
    <location>
        <begin position="88"/>
        <end position="89"/>
    </location>
    <ligand>
        <name>substrate</name>
    </ligand>
</feature>
<keyword evidence="1 10" id="KW-1003">Cell membrane</keyword>
<evidence type="ECO:0000256" key="3">
    <source>
        <dbReference type="ARBA" id="ARBA00022519"/>
    </source>
</evidence>
<evidence type="ECO:0000256" key="6">
    <source>
        <dbReference type="ARBA" id="ARBA00022801"/>
    </source>
</evidence>
<evidence type="ECO:0000256" key="4">
    <source>
        <dbReference type="ARBA" id="ARBA00022556"/>
    </source>
</evidence>
<keyword evidence="6 10" id="KW-0378">Hydrolase</keyword>
<comment type="function">
    <text evidence="10">Hydrolyzes the pyrophosphate bond of UDP-2,3-diacylglucosamine to yield 2,3-diacylglucosamine 1-phosphate (lipid X) and UMP by catalyzing the attack of water at the alpha-P atom. Involved in the biosynthesis of lipid A, a phosphorylated glycolipid that anchors the lipopolysaccharide to the outer membrane of the cell.</text>
</comment>
<evidence type="ECO:0000256" key="7">
    <source>
        <dbReference type="ARBA" id="ARBA00023098"/>
    </source>
</evidence>
<comment type="pathway">
    <text evidence="10">Glycolipid biosynthesis; lipid IV(A) biosynthesis; lipid IV(A) from (3R)-3-hydroxytetradecanoyl-[acyl-carrier-protein] and UDP-N-acetyl-alpha-D-glucosamine: step 4/6.</text>
</comment>
<comment type="similarity">
    <text evidence="10">Belongs to the LpxH family.</text>
</comment>
<evidence type="ECO:0000256" key="8">
    <source>
        <dbReference type="ARBA" id="ARBA00023136"/>
    </source>
</evidence>
<feature type="binding site" evidence="10">
    <location>
        <position position="169"/>
    </location>
    <ligand>
        <name>substrate</name>
    </ligand>
</feature>
<dbReference type="InterPro" id="IPR010138">
    <property type="entry name" value="UDP-diacylglucosamine_Hdrlase"/>
</dbReference>
<dbReference type="NCBIfam" id="NF003743">
    <property type="entry name" value="PRK05340.1"/>
    <property type="match status" value="1"/>
</dbReference>
<protein>
    <recommendedName>
        <fullName evidence="10">UDP-2,3-diacylglucosamine hydrolase</fullName>
        <ecNumber evidence="10">3.6.1.54</ecNumber>
    </recommendedName>
    <alternativeName>
        <fullName evidence="10">UDP-2,3-diacylglucosamine diphosphatase</fullName>
    </alternativeName>
</protein>
<evidence type="ECO:0000256" key="9">
    <source>
        <dbReference type="ARBA" id="ARBA00023211"/>
    </source>
</evidence>
<dbReference type="EMBL" id="CP063982">
    <property type="protein sequence ID" value="UOD51565.1"/>
    <property type="molecule type" value="Genomic_DNA"/>
</dbReference>
<feature type="binding site" evidence="10">
    <location>
        <position position="172"/>
    </location>
    <ligand>
        <name>substrate</name>
    </ligand>
</feature>
<keyword evidence="7 10" id="KW-0443">Lipid metabolism</keyword>
<organism evidence="12 13">
    <name type="scientific">Orrella daihaiensis</name>
    <dbReference type="NCBI Taxonomy" id="2782176"/>
    <lineage>
        <taxon>Bacteria</taxon>
        <taxon>Pseudomonadati</taxon>
        <taxon>Pseudomonadota</taxon>
        <taxon>Betaproteobacteria</taxon>
        <taxon>Burkholderiales</taxon>
        <taxon>Alcaligenaceae</taxon>
        <taxon>Orrella</taxon>
    </lineage>
</organism>
<comment type="catalytic activity">
    <reaction evidence="10">
        <text>UDP-2-N,3-O-bis[(3R)-3-hydroxytetradecanoyl]-alpha-D-glucosamine + H2O = 2-N,3-O-bis[(3R)-3-hydroxytetradecanoyl]-alpha-D-glucosaminyl 1-phosphate + UMP + 2 H(+)</text>
        <dbReference type="Rhea" id="RHEA:25213"/>
        <dbReference type="ChEBI" id="CHEBI:15377"/>
        <dbReference type="ChEBI" id="CHEBI:15378"/>
        <dbReference type="ChEBI" id="CHEBI:57865"/>
        <dbReference type="ChEBI" id="CHEBI:57957"/>
        <dbReference type="ChEBI" id="CHEBI:78847"/>
        <dbReference type="EC" id="3.6.1.54"/>
    </reaction>
</comment>
<dbReference type="SUPFAM" id="SSF56300">
    <property type="entry name" value="Metallo-dependent phosphatases"/>
    <property type="match status" value="1"/>
</dbReference>
<feature type="binding site" evidence="10">
    <location>
        <position position="15"/>
    </location>
    <ligand>
        <name>Mn(2+)</name>
        <dbReference type="ChEBI" id="CHEBI:29035"/>
        <label>1</label>
    </ligand>
</feature>
<dbReference type="InterPro" id="IPR004843">
    <property type="entry name" value="Calcineurin-like_PHP"/>
</dbReference>
<dbReference type="InterPro" id="IPR029052">
    <property type="entry name" value="Metallo-depent_PP-like"/>
</dbReference>
<evidence type="ECO:0000313" key="13">
    <source>
        <dbReference type="Proteomes" id="UP000831607"/>
    </source>
</evidence>
<dbReference type="EC" id="3.6.1.54" evidence="10"/>
<comment type="subcellular location">
    <subcellularLocation>
        <location evidence="10">Cell inner membrane</location>
        <topology evidence="10">Peripheral membrane protein</topology>
        <orientation evidence="10">Cytoplasmic side</orientation>
    </subcellularLocation>
</comment>
<feature type="domain" description="Calcineurin-like phosphoesterase" evidence="11">
    <location>
        <begin position="11"/>
        <end position="208"/>
    </location>
</feature>
<comment type="cofactor">
    <cofactor evidence="10">
        <name>Mn(2+)</name>
        <dbReference type="ChEBI" id="CHEBI:29035"/>
    </cofactor>
    <text evidence="10">Binds 2 Mn(2+) ions per subunit in a binuclear metal center.</text>
</comment>
<dbReference type="Proteomes" id="UP000831607">
    <property type="component" value="Chromosome"/>
</dbReference>
<proteinExistence type="inferred from homology"/>
<feature type="binding site" evidence="10">
    <location>
        <position position="88"/>
    </location>
    <ligand>
        <name>Mn(2+)</name>
        <dbReference type="ChEBI" id="CHEBI:29035"/>
        <label>2</label>
    </ligand>
</feature>
<evidence type="ECO:0000256" key="10">
    <source>
        <dbReference type="HAMAP-Rule" id="MF_00575"/>
    </source>
</evidence>
<gene>
    <name evidence="10" type="primary">lpxH</name>
    <name evidence="12" type="ORF">DHf2319_04575</name>
</gene>
<feature type="binding site" evidence="10">
    <location>
        <position position="48"/>
    </location>
    <ligand>
        <name>Mn(2+)</name>
        <dbReference type="ChEBI" id="CHEBI:29035"/>
        <label>2</label>
    </ligand>
</feature>
<dbReference type="PANTHER" id="PTHR34990">
    <property type="entry name" value="UDP-2,3-DIACYLGLUCOSAMINE HYDROLASE-RELATED"/>
    <property type="match status" value="1"/>
</dbReference>
<keyword evidence="9 10" id="KW-0464">Manganese</keyword>
<dbReference type="HAMAP" id="MF_00575">
    <property type="entry name" value="LpxH"/>
    <property type="match status" value="1"/>
</dbReference>
<keyword evidence="2 10" id="KW-0444">Lipid biosynthesis</keyword>
<reference evidence="12 13" key="1">
    <citation type="submission" date="2020-11" db="EMBL/GenBank/DDBJ databases">
        <title>Algicoccus daihaiensis sp.nov., isolated from Daihai Lake in Inner Mongolia.</title>
        <authorList>
            <person name="Kai J."/>
        </authorList>
    </citation>
    <scope>NUCLEOTIDE SEQUENCE [LARGE SCALE GENOMIC DNA]</scope>
    <source>
        <strain evidence="13">f23</strain>
    </source>
</reference>
<feature type="binding site" evidence="10">
    <location>
        <position position="123"/>
    </location>
    <ligand>
        <name>Mn(2+)</name>
        <dbReference type="ChEBI" id="CHEBI:29035"/>
        <label>2</label>
    </ligand>
</feature>
<evidence type="ECO:0000256" key="2">
    <source>
        <dbReference type="ARBA" id="ARBA00022516"/>
    </source>
</evidence>
<feature type="binding site" evidence="10">
    <location>
        <position position="204"/>
    </location>
    <ligand>
        <name>substrate</name>
    </ligand>
</feature>
<dbReference type="GO" id="GO:0016787">
    <property type="term" value="F:hydrolase activity"/>
    <property type="evidence" value="ECO:0007669"/>
    <property type="project" value="UniProtKB-KW"/>
</dbReference>
<feature type="binding site" evidence="10">
    <location>
        <position position="17"/>
    </location>
    <ligand>
        <name>Mn(2+)</name>
        <dbReference type="ChEBI" id="CHEBI:29035"/>
        <label>1</label>
    </ligand>
</feature>
<sequence length="263" mass="29695">MNKLVTEGPAWLASDIHLGPDNPKTADLFFGFLDQAGAHAGALFLLGDIFDVWIGDDWIIEPPPWLARTLNHLRATAKRVPLYIGHGNRDFLMGSSLAQHIGAHLLDQQCILQVKNQTVLLAHGDEFCIADRAYQRFRRLVRHPWTQKLYLSLSIENRLGIALRARQKSMQKQTRSNTVWHDVDLTCIHSALVQAGTHHLIHGHTHRPGHYEETADRYTIDRWVLPDWEADHLAADEPIRGGWLVLGNDGITLLGVDGKAFKK</sequence>
<feature type="binding site" evidence="10">
    <location>
        <position position="48"/>
    </location>
    <ligand>
        <name>Mn(2+)</name>
        <dbReference type="ChEBI" id="CHEBI:29035"/>
        <label>1</label>
    </ligand>
</feature>
<keyword evidence="3 10" id="KW-0997">Cell inner membrane</keyword>
<keyword evidence="4 10" id="KW-0441">Lipid A biosynthesis</keyword>
<dbReference type="InterPro" id="IPR043461">
    <property type="entry name" value="LpxH-like"/>
</dbReference>
<evidence type="ECO:0000313" key="12">
    <source>
        <dbReference type="EMBL" id="UOD51565.1"/>
    </source>
</evidence>
<dbReference type="Pfam" id="PF00149">
    <property type="entry name" value="Metallophos"/>
    <property type="match status" value="1"/>
</dbReference>
<accession>A0ABY4AR85</accession>
<feature type="binding site" evidence="10">
    <location>
        <position position="175"/>
    </location>
    <ligand>
        <name>substrate</name>
    </ligand>
</feature>
<dbReference type="CDD" id="cd07398">
    <property type="entry name" value="MPP_YbbF-LpxH"/>
    <property type="match status" value="1"/>
</dbReference>
<keyword evidence="8 10" id="KW-0472">Membrane</keyword>
<feature type="binding site" evidence="10">
    <location>
        <position position="206"/>
    </location>
    <ligand>
        <name>Mn(2+)</name>
        <dbReference type="ChEBI" id="CHEBI:29035"/>
        <label>1</label>
    </ligand>
</feature>
<feature type="binding site" evidence="10">
    <location>
        <position position="131"/>
    </location>
    <ligand>
        <name>substrate</name>
    </ligand>
</feature>
<evidence type="ECO:0000259" key="11">
    <source>
        <dbReference type="Pfam" id="PF00149"/>
    </source>
</evidence>